<sequence length="2891" mass="320289">MDRGRAAAALFALAACVACSSAGPTEGCYYNFQHYGEGDRIMTNEPCLNCTCHNRMLMCYLRVCPFTKAIGQDCTVEKRADQCCPIVTCPDVPVDLLTSTSTSSPAEYGPTGMGKLDKYGCSINGKYFPEGSKVPPSPNKPCEHCYCIRNMTTCVMQECTLHVDGCTPIYHKDVCCPVRYSCDHTEDEIPLLDDMTTTVRPTPGFLLTTTTMMPVTQMTQDCIHDEQIFPDGASIKTDKACEHCYCMKGDIVCVVQECGTPMENEGKNCTSLPPRHGQCCPDTYICEGDEPSLDITTEVTDLTSAPPRRVGVEGSGYRNEPDELYTERGPFENEVEGSGDTSETDMPSKISPDPRDELLLSTTEKEVNLSETTEADKGFNTIPDTISENEPVVTVDQDSYAPSTESTITDVKATVDEELEPSQDVTPMEEDEKFTTESSFHSHEIDDIVPTDISKQKETPTYTPESTTLKEEPLQSSATETTELKKETEQIPISTESVSLNDIVTTENVIISVTEEDASEAVTSSDSKINNEPELTTNLVSSVTEQNEPNVEMSTLKEMNIVKDITTVSDIKEIPETTSFNPVDNEVDYIPARIPGEGDCLLNGITYGNNSAVPSTNNCHSGCRCVSSIIKCDPIICSPPPEYMENMNDCQTSYDTPDACCPTYVCNAKETSLPQSHSHTSVTESSKPAVADECNGSECNFNGEKQPSQTICVSGNCESGSKQSDCGTNGCQDQPLPSQLPEDCSGEKCSVSPITSCEGENCEASDKTEEDINKKTPIESPIIPICTNEHGCETTPTEEKCNEESCRRKESSETETKVPVECSGSDCKIRNEQNVPDVELPNAPSTDGILNEKTTETIISELVTQNILTSEKEIMSESSTELPTELPPIKIYPSESSSSKTSEETTEVPIKSVTEIEPNMPTDVDMQNEMDILKEKTDKSEPSPIDFVPTSVATENTNISDEESSTEKVSETKPTNMEEIEAVTENRLKDDTVINKDVSPQDYTTEAAQTSTAQPAVLDTKQDETFTKLPIGKDDDIEQHETEAPKEIEVKVTTEIEYQQPTTEKQEKVDILSQTTLIQESITTELPEPLVTVSVTGDVSKTMAGSEDDTTQYNQYDKTEKISSPAVDTTDSPRPSKTEQDATEIESSTVYEKEFTVKHDTYTELPEITVTNLDTKVDSDSLQTTSLEESEDKDKEFSTPSSVIEDSEHLATNADVTHPEDEHSETKYQEYPSSTESESLQHEDRNEDLNKEVTEKQVTETKHEIPSKQPQEESENTKLEVSTEAIVENDMEPIGDLQTDSPITNKESTTNLIKDASVTESSHYDTSDSEIESGDKYSELNTTPQDVSVEKETPAVPVVSEASDNESYETDKNIVKHTSPSSDESSTIENTQYSDIGKSEEPTTSLPKEITEESYPSIDIDSHTPIKTDDMKEQSPEHQIPEKPMDRDGEAMATITTTLPPFTNTYDVPSSHSPNDITSDEEKVTSSSHADEKDESETSITSSDEHVSEKTEQSVQDFTPTTINNNQISEVITEKIHTEPQEYATEKSRDEEGISEKPDEDINKDENAFDGSKKEHSTELPYSQTTSVILEGYSTISLRDNEVYKTTSKPESDSSDIEKSVTTLNSLITEGEEVTEKIINADMADQESSTEISKDDILDDKHIQPTTENSVEVQTEHDMSLNAFTKDKELENDELLTSVNYMTSTQSKVTSQYDEVTEISVTPKAEVEKDQKDEGINTEEPKQTTKPQFEDEDSIQDEHNTISSLTEEHSYTESPDSNVRTTEPVILKEEDLPIHQDVPSKETYTITDESQTVPTKVVSEEKGITTEVVPTEQEMIPTYSEMDVKEGEKDTSEETKSPEIMNVESDKHLTTESLPSADITEKEAYPSKVPNIAEEQSTSRPDTESVTKLVVPETFETTEKQYITKSDDDEISKISENPEQHGTSESDIESVTQLIDTEPSSTEKQYETKLDQEDVPTVPQVIEEHSTSRIDTETITEQKYPELPTTEKQSDQEEIHEIQKPNEEQGTSQIGDETSTKEDDSISYTTEKQYDTKTEKEETEKIPVFVNEQSTPQSDMESVTKFGEAERETTEKQYASETDHKDSEVMDEHTISPNEIVTQSEDFVRITTEKEYVTSAEQEIPKVVEENEKQSTPLNDNEIVTKPEYTELDSITTEKTHEIKFDQEDVSKSPEIIEEHSTSHFDTESVTKLEDNDAFTTEKQYVTKSDLGETPGVIQEQITEASRIGSDTETKLEDTAASTTEKQDVTKIYIEDTPSDKTEANVYEKDTIETEKTTALPVIAIDTTIKSDLEGSDLQKPLEEVPEVSPKDESSTKGVLADVTTSTSVSENIEVTTKLTMPVAMNVDNVENYSTERDSEVSSLPEEVVTVKEPEDKIPSKAQTEEEITYSETTPYSVLLEEHTHSVLEDTSSDVVIEELPTTVRSEKQPERGDQVPDTYDNNDEYGHSTEKPIEQEVITASYEKITSPDVETVTSADVVEISTIAEKVPPVSDDMYGDKKYSSPLPEEKITTSIPTIKEEEQHTTVSSSPDKEFTTLRDIIFSSERPEITASPSKDEDNVDVSPSSTIKHHEDLTTQLPITEEKEKPFSPSPIPSSSEMPEIIDESHEEHSPELPPSGPGGYGTEPDYVEEDPAFGPGTCRYGGKVYVSAQQIPRDDPCDFCFCFRSDIICLQQSCPPPIHGCHEEPIQGFCCPRYECPVSMATTVNVTTTTTTTTTTLPPHFLPHAYKGAAQRRGCQIKGHSYKVGEVVRASSGPCLHCTCGGDGQMKCDPKACTPEPMLRQMIAAAVSAKRRRIKQYHVQKRKSWLILVINYESPCSYDSRSPGTPRFPAGAPSRIRKCVPCPGHVVAARRLPTDGDDTSPLTRSYSIDKFP</sequence>
<feature type="compositionally biased region" description="Basic and acidic residues" evidence="4">
    <location>
        <begin position="984"/>
        <end position="994"/>
    </location>
</feature>
<feature type="compositionally biased region" description="Basic and acidic residues" evidence="4">
    <location>
        <begin position="1217"/>
        <end position="1228"/>
    </location>
</feature>
<feature type="compositionally biased region" description="Polar residues" evidence="4">
    <location>
        <begin position="1945"/>
        <end position="1963"/>
    </location>
</feature>
<feature type="region of interest" description="Disordered" evidence="4">
    <location>
        <begin position="2136"/>
        <end position="2158"/>
    </location>
</feature>
<feature type="region of interest" description="Disordered" evidence="4">
    <location>
        <begin position="935"/>
        <end position="1046"/>
    </location>
</feature>
<dbReference type="OrthoDB" id="10068079at2759"/>
<feature type="region of interest" description="Disordered" evidence="4">
    <location>
        <begin position="1099"/>
        <end position="1583"/>
    </location>
</feature>
<dbReference type="Proteomes" id="UP000789524">
    <property type="component" value="Unassembled WGS sequence"/>
</dbReference>
<feature type="compositionally biased region" description="Acidic residues" evidence="4">
    <location>
        <begin position="419"/>
        <end position="432"/>
    </location>
</feature>
<feature type="compositionally biased region" description="Basic and acidic residues" evidence="4">
    <location>
        <begin position="2139"/>
        <end position="2149"/>
    </location>
</feature>
<feature type="compositionally biased region" description="Polar residues" evidence="4">
    <location>
        <begin position="1376"/>
        <end position="1394"/>
    </location>
</feature>
<dbReference type="PANTHER" id="PTHR46698">
    <property type="entry name" value="CROSSVEINLESS 2"/>
    <property type="match status" value="1"/>
</dbReference>
<feature type="compositionally biased region" description="Polar residues" evidence="4">
    <location>
        <begin position="2067"/>
        <end position="2077"/>
    </location>
</feature>
<feature type="compositionally biased region" description="Basic and acidic residues" evidence="4">
    <location>
        <begin position="1239"/>
        <end position="1266"/>
    </location>
</feature>
<feature type="compositionally biased region" description="Basic and acidic residues" evidence="4">
    <location>
        <begin position="1725"/>
        <end position="1743"/>
    </location>
</feature>
<evidence type="ECO:0000256" key="5">
    <source>
        <dbReference type="SAM" id="SignalP"/>
    </source>
</evidence>
<feature type="region of interest" description="Disordered" evidence="4">
    <location>
        <begin position="2507"/>
        <end position="2643"/>
    </location>
</feature>
<feature type="region of interest" description="Disordered" evidence="4">
    <location>
        <begin position="2369"/>
        <end position="2406"/>
    </location>
</feature>
<feature type="compositionally biased region" description="Polar residues" evidence="4">
    <location>
        <begin position="2111"/>
        <end position="2121"/>
    </location>
</feature>
<feature type="compositionally biased region" description="Basic and acidic residues" evidence="4">
    <location>
        <begin position="2461"/>
        <end position="2471"/>
    </location>
</feature>
<feature type="region of interest" description="Disordered" evidence="4">
    <location>
        <begin position="419"/>
        <end position="490"/>
    </location>
</feature>
<gene>
    <name evidence="7" type="ORF">DCHRY22_LOCUS15850</name>
</gene>
<dbReference type="PROSITE" id="PS51257">
    <property type="entry name" value="PROKAR_LIPOPROTEIN"/>
    <property type="match status" value="1"/>
</dbReference>
<comment type="subcellular location">
    <subcellularLocation>
        <location evidence="1">Secreted</location>
    </subcellularLocation>
</comment>
<feature type="compositionally biased region" description="Basic and acidic residues" evidence="4">
    <location>
        <begin position="1931"/>
        <end position="1944"/>
    </location>
</feature>
<feature type="compositionally biased region" description="Basic and acidic residues" evidence="4">
    <location>
        <begin position="1786"/>
        <end position="1800"/>
    </location>
</feature>
<keyword evidence="2" id="KW-0964">Secreted</keyword>
<feature type="compositionally biased region" description="Basic and acidic residues" evidence="4">
    <location>
        <begin position="1503"/>
        <end position="1512"/>
    </location>
</feature>
<feature type="signal peptide" evidence="5">
    <location>
        <begin position="1"/>
        <end position="22"/>
    </location>
</feature>
<feature type="region of interest" description="Disordered" evidence="4">
    <location>
        <begin position="2870"/>
        <end position="2891"/>
    </location>
</feature>
<feature type="compositionally biased region" description="Basic and acidic residues" evidence="4">
    <location>
        <begin position="1420"/>
        <end position="1450"/>
    </location>
</feature>
<feature type="region of interest" description="Disordered" evidence="4">
    <location>
        <begin position="2437"/>
        <end position="2471"/>
    </location>
</feature>
<feature type="region of interest" description="Disordered" evidence="4">
    <location>
        <begin position="305"/>
        <end position="355"/>
    </location>
</feature>
<accession>A0A8J2R5V8</accession>
<feature type="compositionally biased region" description="Polar residues" evidence="4">
    <location>
        <begin position="1513"/>
        <end position="1530"/>
    </location>
</feature>
<feature type="compositionally biased region" description="Basic and acidic residues" evidence="4">
    <location>
        <begin position="2097"/>
        <end position="2110"/>
    </location>
</feature>
<evidence type="ECO:0000256" key="4">
    <source>
        <dbReference type="SAM" id="MobiDB-lite"/>
    </source>
</evidence>
<feature type="compositionally biased region" description="Polar residues" evidence="4">
    <location>
        <begin position="1001"/>
        <end position="1014"/>
    </location>
</feature>
<dbReference type="SUPFAM" id="SSF57603">
    <property type="entry name" value="FnI-like domain"/>
    <property type="match status" value="6"/>
</dbReference>
<feature type="region of interest" description="Disordered" evidence="4">
    <location>
        <begin position="2184"/>
        <end position="2205"/>
    </location>
</feature>
<protein>
    <submittedName>
        <fullName evidence="7">(African queen) hypothetical protein</fullName>
    </submittedName>
</protein>
<feature type="compositionally biased region" description="Basic and acidic residues" evidence="4">
    <location>
        <begin position="1480"/>
        <end position="1492"/>
    </location>
</feature>
<feature type="compositionally biased region" description="Polar residues" evidence="4">
    <location>
        <begin position="2024"/>
        <end position="2033"/>
    </location>
</feature>
<dbReference type="PANTHER" id="PTHR46698:SF3">
    <property type="entry name" value="TENECTIN ISOFORM 1-RELATED"/>
    <property type="match status" value="1"/>
</dbReference>
<dbReference type="SMART" id="SM00214">
    <property type="entry name" value="VWC"/>
    <property type="match status" value="4"/>
</dbReference>
<dbReference type="Gene3D" id="2.10.70.10">
    <property type="entry name" value="Complement Module, domain 1"/>
    <property type="match status" value="1"/>
</dbReference>
<dbReference type="GO" id="GO:0005576">
    <property type="term" value="C:extracellular region"/>
    <property type="evidence" value="ECO:0007669"/>
    <property type="project" value="UniProtKB-SubCell"/>
</dbReference>
<feature type="compositionally biased region" description="Polar residues" evidence="4">
    <location>
        <begin position="1772"/>
        <end position="1781"/>
    </location>
</feature>
<feature type="compositionally biased region" description="Polar residues" evidence="4">
    <location>
        <begin position="1802"/>
        <end position="1814"/>
    </location>
</feature>
<feature type="compositionally biased region" description="Basic and acidic residues" evidence="4">
    <location>
        <begin position="2513"/>
        <end position="2527"/>
    </location>
</feature>
<feature type="compositionally biased region" description="Basic and acidic residues" evidence="4">
    <location>
        <begin position="1982"/>
        <end position="1992"/>
    </location>
</feature>
<dbReference type="PROSITE" id="PS50184">
    <property type="entry name" value="VWFC_2"/>
    <property type="match status" value="1"/>
</dbReference>
<feature type="compositionally biased region" description="Basic and acidic residues" evidence="4">
    <location>
        <begin position="2048"/>
        <end position="2061"/>
    </location>
</feature>
<feature type="compositionally biased region" description="Basic and acidic residues" evidence="4">
    <location>
        <begin position="1756"/>
        <end position="1771"/>
    </location>
</feature>
<feature type="compositionally biased region" description="Polar residues" evidence="4">
    <location>
        <begin position="1894"/>
        <end position="1906"/>
    </location>
</feature>
<feature type="compositionally biased region" description="Polar residues" evidence="4">
    <location>
        <begin position="1169"/>
        <end position="1187"/>
    </location>
</feature>
<keyword evidence="8" id="KW-1185">Reference proteome</keyword>
<dbReference type="EMBL" id="CAKASE010000083">
    <property type="protein sequence ID" value="CAG9585442.1"/>
    <property type="molecule type" value="Genomic_DNA"/>
</dbReference>
<dbReference type="InterPro" id="IPR001007">
    <property type="entry name" value="VWF_dom"/>
</dbReference>
<feature type="domain" description="VWFC" evidence="6">
    <location>
        <begin position="220"/>
        <end position="287"/>
    </location>
</feature>
<dbReference type="InterPro" id="IPR052424">
    <property type="entry name" value="Kielin_Chordin-BMP_Reg"/>
</dbReference>
<evidence type="ECO:0000259" key="6">
    <source>
        <dbReference type="PROSITE" id="PS50184"/>
    </source>
</evidence>
<feature type="compositionally biased region" description="Basic and acidic residues" evidence="4">
    <location>
        <begin position="1020"/>
        <end position="1046"/>
    </location>
</feature>
<comment type="caution">
    <text evidence="7">The sequence shown here is derived from an EMBL/GenBank/DDBJ whole genome shotgun (WGS) entry which is preliminary data.</text>
</comment>
<feature type="region of interest" description="Disordered" evidence="4">
    <location>
        <begin position="2309"/>
        <end position="2345"/>
    </location>
</feature>
<feature type="compositionally biased region" description="Basic and acidic residues" evidence="4">
    <location>
        <begin position="2008"/>
        <end position="2023"/>
    </location>
</feature>
<feature type="region of interest" description="Disordered" evidence="4">
    <location>
        <begin position="2243"/>
        <end position="2265"/>
    </location>
</feature>
<keyword evidence="3 5" id="KW-0732">Signal</keyword>
<feature type="compositionally biased region" description="Basic and acidic residues" evidence="4">
    <location>
        <begin position="319"/>
        <end position="331"/>
    </location>
</feature>
<feature type="compositionally biased region" description="Basic and acidic residues" evidence="4">
    <location>
        <begin position="1151"/>
        <end position="1162"/>
    </location>
</feature>
<evidence type="ECO:0000313" key="8">
    <source>
        <dbReference type="Proteomes" id="UP000789524"/>
    </source>
</evidence>
<feature type="compositionally biased region" description="Basic and acidic residues" evidence="4">
    <location>
        <begin position="1532"/>
        <end position="1578"/>
    </location>
</feature>
<feature type="region of interest" description="Disordered" evidence="4">
    <location>
        <begin position="1722"/>
        <end position="2123"/>
    </location>
</feature>
<feature type="region of interest" description="Disordered" evidence="4">
    <location>
        <begin position="874"/>
        <end position="923"/>
    </location>
</feature>
<feature type="chain" id="PRO_5035213111" evidence="5">
    <location>
        <begin position="23"/>
        <end position="2891"/>
    </location>
</feature>
<name>A0A8J2R5V8_9NEOP</name>
<evidence type="ECO:0000256" key="3">
    <source>
        <dbReference type="ARBA" id="ARBA00022729"/>
    </source>
</evidence>
<evidence type="ECO:0000256" key="1">
    <source>
        <dbReference type="ARBA" id="ARBA00004613"/>
    </source>
</evidence>
<feature type="compositionally biased region" description="Basic and acidic residues" evidence="4">
    <location>
        <begin position="1842"/>
        <end position="1857"/>
    </location>
</feature>
<reference evidence="7" key="1">
    <citation type="submission" date="2021-09" db="EMBL/GenBank/DDBJ databases">
        <authorList>
            <person name="Martin H S."/>
        </authorList>
    </citation>
    <scope>NUCLEOTIDE SEQUENCE</scope>
</reference>
<feature type="compositionally biased region" description="Basic and acidic residues" evidence="4">
    <location>
        <begin position="2385"/>
        <end position="2395"/>
    </location>
</feature>
<evidence type="ECO:0000256" key="2">
    <source>
        <dbReference type="ARBA" id="ARBA00022525"/>
    </source>
</evidence>
<feature type="compositionally biased region" description="Low complexity" evidence="4">
    <location>
        <begin position="1454"/>
        <end position="1465"/>
    </location>
</feature>
<evidence type="ECO:0000313" key="7">
    <source>
        <dbReference type="EMBL" id="CAG9585442.1"/>
    </source>
</evidence>
<feature type="compositionally biased region" description="Polar residues" evidence="4">
    <location>
        <begin position="1298"/>
        <end position="1312"/>
    </location>
</feature>
<organism evidence="7 8">
    <name type="scientific">Danaus chrysippus</name>
    <name type="common">African queen</name>
    <dbReference type="NCBI Taxonomy" id="151541"/>
    <lineage>
        <taxon>Eukaryota</taxon>
        <taxon>Metazoa</taxon>
        <taxon>Ecdysozoa</taxon>
        <taxon>Arthropoda</taxon>
        <taxon>Hexapoda</taxon>
        <taxon>Insecta</taxon>
        <taxon>Pterygota</taxon>
        <taxon>Neoptera</taxon>
        <taxon>Endopterygota</taxon>
        <taxon>Lepidoptera</taxon>
        <taxon>Glossata</taxon>
        <taxon>Ditrysia</taxon>
        <taxon>Papilionoidea</taxon>
        <taxon>Nymphalidae</taxon>
        <taxon>Danainae</taxon>
        <taxon>Danaini</taxon>
        <taxon>Danaina</taxon>
        <taxon>Danaus</taxon>
        <taxon>Anosia</taxon>
    </lineage>
</organism>
<proteinExistence type="predicted"/>
<feature type="compositionally biased region" description="Basic and acidic residues" evidence="4">
    <location>
        <begin position="2441"/>
        <end position="2451"/>
    </location>
</feature>
<feature type="compositionally biased region" description="Polar residues" evidence="4">
    <location>
        <begin position="1466"/>
        <end position="1477"/>
    </location>
</feature>